<organism evidence="2 4">
    <name type="scientific">Rhizophagus clarus</name>
    <dbReference type="NCBI Taxonomy" id="94130"/>
    <lineage>
        <taxon>Eukaryota</taxon>
        <taxon>Fungi</taxon>
        <taxon>Fungi incertae sedis</taxon>
        <taxon>Mucoromycota</taxon>
        <taxon>Glomeromycotina</taxon>
        <taxon>Glomeromycetes</taxon>
        <taxon>Glomerales</taxon>
        <taxon>Glomeraceae</taxon>
        <taxon>Rhizophagus</taxon>
    </lineage>
</organism>
<dbReference type="OrthoDB" id="10617670at2759"/>
<feature type="region of interest" description="Disordered" evidence="1">
    <location>
        <begin position="1"/>
        <end position="83"/>
    </location>
</feature>
<evidence type="ECO:0000313" key="4">
    <source>
        <dbReference type="Proteomes" id="UP000247702"/>
    </source>
</evidence>
<comment type="caution">
    <text evidence="2">The sequence shown here is derived from an EMBL/GenBank/DDBJ whole genome shotgun (WGS) entry which is preliminary data.</text>
</comment>
<dbReference type="EMBL" id="BLAL01000255">
    <property type="protein sequence ID" value="GES97090.1"/>
    <property type="molecule type" value="Genomic_DNA"/>
</dbReference>
<reference evidence="2 4" key="1">
    <citation type="submission" date="2017-11" db="EMBL/GenBank/DDBJ databases">
        <title>The genome of Rhizophagus clarus HR1 reveals common genetic basis of auxotrophy among arbuscular mycorrhizal fungi.</title>
        <authorList>
            <person name="Kobayashi Y."/>
        </authorList>
    </citation>
    <scope>NUCLEOTIDE SEQUENCE [LARGE SCALE GENOMIC DNA]</scope>
    <source>
        <strain evidence="2 4">HR1</strain>
    </source>
</reference>
<feature type="compositionally biased region" description="Low complexity" evidence="1">
    <location>
        <begin position="24"/>
        <end position="45"/>
    </location>
</feature>
<feature type="compositionally biased region" description="Polar residues" evidence="1">
    <location>
        <begin position="51"/>
        <end position="61"/>
    </location>
</feature>
<reference evidence="3" key="2">
    <citation type="submission" date="2019-10" db="EMBL/GenBank/DDBJ databases">
        <title>Conservation and host-specific expression of non-tandemly repeated heterogenous ribosome RNA gene in arbuscular mycorrhizal fungi.</title>
        <authorList>
            <person name="Maeda T."/>
            <person name="Kobayashi Y."/>
            <person name="Nakagawa T."/>
            <person name="Ezawa T."/>
            <person name="Yamaguchi K."/>
            <person name="Bino T."/>
            <person name="Nishimoto Y."/>
            <person name="Shigenobu S."/>
            <person name="Kawaguchi M."/>
        </authorList>
    </citation>
    <scope>NUCLEOTIDE SEQUENCE</scope>
    <source>
        <strain evidence="3">HR1</strain>
    </source>
</reference>
<evidence type="ECO:0000313" key="3">
    <source>
        <dbReference type="EMBL" id="GES97090.1"/>
    </source>
</evidence>
<gene>
    <name evidence="3" type="ORF">RCL2_002367700</name>
    <name evidence="2" type="ORF">RclHR1_06570010</name>
</gene>
<accession>A0A2Z6RST0</accession>
<dbReference type="Proteomes" id="UP000615446">
    <property type="component" value="Unassembled WGS sequence"/>
</dbReference>
<sequence>MSEKKRPARTQPPRAAKTQVLAPSTSSTSSSTSSTSSSTSSTISIDVVNDPPTSSNNSTWNGMEISKLPPKLRFKIQQKENKG</sequence>
<dbReference type="AlphaFoldDB" id="A0A2Z6RST0"/>
<dbReference type="EMBL" id="BEXD01004045">
    <property type="protein sequence ID" value="GBC06026.1"/>
    <property type="molecule type" value="Genomic_DNA"/>
</dbReference>
<protein>
    <submittedName>
        <fullName evidence="2">Uncharacterized protein</fullName>
    </submittedName>
</protein>
<name>A0A2Z6RST0_9GLOM</name>
<dbReference type="Proteomes" id="UP000247702">
    <property type="component" value="Unassembled WGS sequence"/>
</dbReference>
<keyword evidence="4" id="KW-1185">Reference proteome</keyword>
<proteinExistence type="predicted"/>
<evidence type="ECO:0000256" key="1">
    <source>
        <dbReference type="SAM" id="MobiDB-lite"/>
    </source>
</evidence>
<evidence type="ECO:0000313" key="2">
    <source>
        <dbReference type="EMBL" id="GBC06026.1"/>
    </source>
</evidence>